<organism evidence="1 2">
    <name type="scientific">Hymenobacter mucosus</name>
    <dbReference type="NCBI Taxonomy" id="1411120"/>
    <lineage>
        <taxon>Bacteria</taxon>
        <taxon>Pseudomonadati</taxon>
        <taxon>Bacteroidota</taxon>
        <taxon>Cytophagia</taxon>
        <taxon>Cytophagales</taxon>
        <taxon>Hymenobacteraceae</taxon>
        <taxon>Hymenobacter</taxon>
    </lineage>
</organism>
<dbReference type="Proteomes" id="UP000198310">
    <property type="component" value="Unassembled WGS sequence"/>
</dbReference>
<sequence>MNSSYLLLVIFLFTACTTPRSTRQSAPVYPWFPFTWYRATIAGRSFDKAAIMVPVKINDLPGNFVTQFDLGSGTTFLYEETIKSYFPSRTQLYA</sequence>
<accession>A0A239ARY7</accession>
<proteinExistence type="predicted"/>
<evidence type="ECO:0000313" key="2">
    <source>
        <dbReference type="Proteomes" id="UP000198310"/>
    </source>
</evidence>
<protein>
    <submittedName>
        <fullName evidence="1">Uncharacterized protein</fullName>
    </submittedName>
</protein>
<evidence type="ECO:0000313" key="1">
    <source>
        <dbReference type="EMBL" id="SNR97733.1"/>
    </source>
</evidence>
<dbReference type="EMBL" id="FZNS01000014">
    <property type="protein sequence ID" value="SNR97733.1"/>
    <property type="molecule type" value="Genomic_DNA"/>
</dbReference>
<reference evidence="2" key="1">
    <citation type="submission" date="2017-06" db="EMBL/GenBank/DDBJ databases">
        <authorList>
            <person name="Varghese N."/>
            <person name="Submissions S."/>
        </authorList>
    </citation>
    <scope>NUCLEOTIDE SEQUENCE [LARGE SCALE GENOMIC DNA]</scope>
    <source>
        <strain evidence="2">DSM 28041</strain>
    </source>
</reference>
<name>A0A239ARY7_9BACT</name>
<dbReference type="AlphaFoldDB" id="A0A239ARY7"/>
<dbReference type="RefSeq" id="WP_143437229.1">
    <property type="nucleotide sequence ID" value="NZ_FZNS01000014.1"/>
</dbReference>
<keyword evidence="2" id="KW-1185">Reference proteome</keyword>
<gene>
    <name evidence="1" type="ORF">SAMN06269173_11448</name>
</gene>